<evidence type="ECO:0000256" key="1">
    <source>
        <dbReference type="SAM" id="MobiDB-lite"/>
    </source>
</evidence>
<dbReference type="EMBL" id="CP037968">
    <property type="protein sequence ID" value="QYZ79576.1"/>
    <property type="molecule type" value="Genomic_DNA"/>
</dbReference>
<dbReference type="KEGG" id="mfk:E2N92_09105"/>
<keyword evidence="4" id="KW-1185">Reference proteome</keyword>
<dbReference type="Proteomes" id="UP000826709">
    <property type="component" value="Chromosome"/>
</dbReference>
<evidence type="ECO:0000313" key="3">
    <source>
        <dbReference type="EMBL" id="QYZ79576.1"/>
    </source>
</evidence>
<evidence type="ECO:0000256" key="2">
    <source>
        <dbReference type="SAM" id="Phobius"/>
    </source>
</evidence>
<keyword evidence="2" id="KW-1133">Transmembrane helix</keyword>
<dbReference type="RefSeq" id="WP_220680883.1">
    <property type="nucleotide sequence ID" value="NZ_CP037968.1"/>
</dbReference>
<feature type="transmembrane region" description="Helical" evidence="2">
    <location>
        <begin position="226"/>
        <end position="243"/>
    </location>
</feature>
<feature type="compositionally biased region" description="Low complexity" evidence="1">
    <location>
        <begin position="184"/>
        <end position="197"/>
    </location>
</feature>
<organism evidence="3 4">
    <name type="scientific">Methanofollis formosanus</name>
    <dbReference type="NCBI Taxonomy" id="299308"/>
    <lineage>
        <taxon>Archaea</taxon>
        <taxon>Methanobacteriati</taxon>
        <taxon>Methanobacteriota</taxon>
        <taxon>Stenosarchaea group</taxon>
        <taxon>Methanomicrobia</taxon>
        <taxon>Methanomicrobiales</taxon>
        <taxon>Methanomicrobiaceae</taxon>
        <taxon>Methanofollis</taxon>
    </lineage>
</organism>
<reference evidence="3" key="1">
    <citation type="journal article" date="2005" name="Int. J. Syst. Evol. Microbiol.">
        <title>Methanofollis formosanus sp. nov., isolated from a fish pond.</title>
        <authorList>
            <person name="Wu S.Y."/>
            <person name="Chen S.C."/>
            <person name="Lai M.C."/>
        </authorList>
    </citation>
    <scope>NUCLEOTIDE SEQUENCE</scope>
    <source>
        <strain evidence="3">ML15</strain>
    </source>
</reference>
<evidence type="ECO:0000313" key="4">
    <source>
        <dbReference type="Proteomes" id="UP000826709"/>
    </source>
</evidence>
<dbReference type="OrthoDB" id="386877at2157"/>
<protein>
    <submittedName>
        <fullName evidence="3">Uncharacterized protein</fullName>
    </submittedName>
</protein>
<keyword evidence="2" id="KW-0812">Transmembrane</keyword>
<accession>A0A8G1EGW8</accession>
<feature type="compositionally biased region" description="Polar residues" evidence="1">
    <location>
        <begin position="203"/>
        <end position="215"/>
    </location>
</feature>
<reference evidence="3" key="2">
    <citation type="submission" date="2019-03" db="EMBL/GenBank/DDBJ databases">
        <authorList>
            <person name="Chen S.-C."/>
            <person name="Wu S.-Y."/>
            <person name="Lai M.-C."/>
        </authorList>
    </citation>
    <scope>NUCLEOTIDE SEQUENCE</scope>
    <source>
        <strain evidence="3">ML15</strain>
    </source>
</reference>
<feature type="compositionally biased region" description="Low complexity" evidence="1">
    <location>
        <begin position="146"/>
        <end position="173"/>
    </location>
</feature>
<keyword evidence="2" id="KW-0472">Membrane</keyword>
<name>A0A8G1EGW8_9EURY</name>
<dbReference type="AlphaFoldDB" id="A0A8G1EGW8"/>
<proteinExistence type="predicted"/>
<feature type="region of interest" description="Disordered" evidence="1">
    <location>
        <begin position="127"/>
        <end position="230"/>
    </location>
</feature>
<gene>
    <name evidence="3" type="ORF">E2N92_09105</name>
</gene>
<sequence>MNRGDIIKSHYILVVTLVFLFSVLVSSASAAEVVLDGNEIVIRGVDDSVGLGGFSIVLSYGSDVSISSVTGLSGFLVVNDTGMRKISGIYGGTEIKTGDIPVAKVSRSEAGVVTISVRELINREGDAIPFSNPVWGGDDVTSPTPSRTEVTTPEQTTSSTSSSGGEGTSTSETGRSKEGISAQETSVSVEHTSVSEVPFSPTPDGTTAQITEKPSTTTTPTPKQQASLSFGGSFVAFGLLVVLKRRINNSGK</sequence>